<feature type="region of interest" description="Disordered" evidence="1">
    <location>
        <begin position="263"/>
        <end position="355"/>
    </location>
</feature>
<reference evidence="4" key="1">
    <citation type="journal article" date="2019" name="Int. J. Syst. Evol. Microbiol.">
        <title>The Global Catalogue of Microorganisms (GCM) 10K type strain sequencing project: providing services to taxonomists for standard genome sequencing and annotation.</title>
        <authorList>
            <consortium name="The Broad Institute Genomics Platform"/>
            <consortium name="The Broad Institute Genome Sequencing Center for Infectious Disease"/>
            <person name="Wu L."/>
            <person name="Ma J."/>
        </authorList>
    </citation>
    <scope>NUCLEOTIDE SEQUENCE [LARGE SCALE GENOMIC DNA]</scope>
    <source>
        <strain evidence="4">JCM 5067</strain>
    </source>
</reference>
<proteinExistence type="predicted"/>
<feature type="transmembrane region" description="Helical" evidence="2">
    <location>
        <begin position="242"/>
        <end position="262"/>
    </location>
</feature>
<evidence type="ECO:0000313" key="3">
    <source>
        <dbReference type="EMBL" id="GAA0586828.1"/>
    </source>
</evidence>
<keyword evidence="2" id="KW-1133">Transmembrane helix</keyword>
<keyword evidence="2" id="KW-0472">Membrane</keyword>
<keyword evidence="2" id="KW-0812">Transmembrane</keyword>
<dbReference type="InterPro" id="IPR006624">
    <property type="entry name" value="Beta-propeller_rpt_TECPR"/>
</dbReference>
<dbReference type="EMBL" id="BAAACA010000009">
    <property type="protein sequence ID" value="GAA0586828.1"/>
    <property type="molecule type" value="Genomic_DNA"/>
</dbReference>
<evidence type="ECO:0000256" key="1">
    <source>
        <dbReference type="SAM" id="MobiDB-lite"/>
    </source>
</evidence>
<keyword evidence="4" id="KW-1185">Reference proteome</keyword>
<sequence length="616" mass="65136">MAPGRPRGRRTARRAEERAGMRKAGRPQGRLKGDTAEANALARFVRDITAGRSVRALAQRYRLGKTTWSEYRSAEKVIPWHWLELLVQDLPVDPHARSELLALAGDLHRAATEAAVNSARRTPENRTGAGSWLRRHHAPTALVRTGADVSEPPHEVARSPEAAVPEVLPARIVRLDAASDTASFVRGEVLDAADTPHSNGVVVLRMEPPKPVPHSRRRILALPPGGTAPSSVRRRRVKAGPALAVALLLVAVGVLLGVRLGAPATSDWSDEPGTSDSVARPQGGPTPSSQAPPPSVARSPEPVTPPASPPVSPSAAQPPTPEEGRHERGPASASLPQKQEAPASTGDQTVPAAPSGTLYAIAPDHRSVRQWRGDGDAWSRIGGPADRILAGKAGLFAVDADSKRLLGYLGAPGKWAPVSEPAAEFAISGDQLYRIAPDHSAVQRWNGTGTTWTTVGGPASHLYGGGAGLFATHPGDGRIYRYDSATGFWPYVGNAGADFAVTDRHLYGLTPDRSEVFQWNGGASSAWFRVGGSAMSLHASPNQVFAISSDHGRLLRYTDTPESWTPASEAGAEFTMTAHHVFRLSPDRGAVFQGTTQDPGSWTRIGGPAAALVASP</sequence>
<accession>A0ABP3QGQ0</accession>
<evidence type="ECO:0000313" key="4">
    <source>
        <dbReference type="Proteomes" id="UP001500668"/>
    </source>
</evidence>
<protein>
    <submittedName>
        <fullName evidence="3">Uncharacterized protein</fullName>
    </submittedName>
</protein>
<evidence type="ECO:0000256" key="2">
    <source>
        <dbReference type="SAM" id="Phobius"/>
    </source>
</evidence>
<feature type="region of interest" description="Disordered" evidence="1">
    <location>
        <begin position="207"/>
        <end position="233"/>
    </location>
</feature>
<feature type="region of interest" description="Disordered" evidence="1">
    <location>
        <begin position="1"/>
        <end position="31"/>
    </location>
</feature>
<comment type="caution">
    <text evidence="3">The sequence shown here is derived from an EMBL/GenBank/DDBJ whole genome shotgun (WGS) entry which is preliminary data.</text>
</comment>
<dbReference type="Proteomes" id="UP001500668">
    <property type="component" value="Unassembled WGS sequence"/>
</dbReference>
<dbReference type="SMART" id="SM00706">
    <property type="entry name" value="TECPR"/>
    <property type="match status" value="3"/>
</dbReference>
<dbReference type="SUPFAM" id="SSF63825">
    <property type="entry name" value="YWTD domain"/>
    <property type="match status" value="1"/>
</dbReference>
<organism evidence="3 4">
    <name type="scientific">Streptomyces crystallinus</name>
    <dbReference type="NCBI Taxonomy" id="68191"/>
    <lineage>
        <taxon>Bacteria</taxon>
        <taxon>Bacillati</taxon>
        <taxon>Actinomycetota</taxon>
        <taxon>Actinomycetes</taxon>
        <taxon>Kitasatosporales</taxon>
        <taxon>Streptomycetaceae</taxon>
        <taxon>Streptomyces</taxon>
    </lineage>
</organism>
<gene>
    <name evidence="3" type="ORF">GCM10010394_14840</name>
</gene>
<feature type="compositionally biased region" description="Basic residues" evidence="1">
    <location>
        <begin position="1"/>
        <end position="12"/>
    </location>
</feature>
<feature type="compositionally biased region" description="Pro residues" evidence="1">
    <location>
        <begin position="302"/>
        <end position="321"/>
    </location>
</feature>
<name>A0ABP3QGQ0_9ACTN</name>